<evidence type="ECO:0000313" key="2">
    <source>
        <dbReference type="EMBL" id="CAK0843613.1"/>
    </source>
</evidence>
<evidence type="ECO:0000313" key="3">
    <source>
        <dbReference type="Proteomes" id="UP001189429"/>
    </source>
</evidence>
<sequence>MASARTLAAAVASVAFLLGPPQAQARGAGFLQQQREGAGGVWSDVRGAIDAALSRSNAWHKHRSSEGARLAELEGALAATWRSLPKNGAGLLEAQTLRLVVRRHFSRASALVVRGFEPSQQYWPQAAGRAGGAGAFGDGALEQLGGALASGQAASPRGFSARDAALVVLLVERLVSDQEEALLEEAYENCSLSPHGRIGRAQLQTALEHYLVQWMMGSDRETANALLANRSILESGFPHWAALADLLRGSVRALDFRRQRAMQPGALRAEYSFQEARAIVAGITRSFASFWDDECRVMKEGLVKMDTYRTGRVPLSKFYGAGLDTEWRYGESEAYLRGLGVLDESSRWLGKQVIITNYMHGESNCIVSGSHYKVCCMDDCEGLLGEIEAAAGSPALDPLELLELVENVAAPTLAADDGTPALPRALAAQLRSIAAAHGGVVPLHGRLFARWLHLAFPHHCPLPPPAASHAARPVASFSDEQMATREEMLQHAGAAAAAADEAENATAAAAGSELHLMSHWSVSSRPTRARRAPRGAVGPPAARPAWCCCWH</sequence>
<gene>
    <name evidence="2" type="ORF">PCOR1329_LOCUS37909</name>
</gene>
<keyword evidence="1" id="KW-0732">Signal</keyword>
<dbReference type="Proteomes" id="UP001189429">
    <property type="component" value="Unassembled WGS sequence"/>
</dbReference>
<accession>A0ABN9TD18</accession>
<protein>
    <recommendedName>
        <fullName evidence="4">Selenoprotein O</fullName>
    </recommendedName>
</protein>
<comment type="caution">
    <text evidence="2">The sequence shown here is derived from an EMBL/GenBank/DDBJ whole genome shotgun (WGS) entry which is preliminary data.</text>
</comment>
<reference evidence="2" key="1">
    <citation type="submission" date="2023-10" db="EMBL/GenBank/DDBJ databases">
        <authorList>
            <person name="Chen Y."/>
            <person name="Shah S."/>
            <person name="Dougan E. K."/>
            <person name="Thang M."/>
            <person name="Chan C."/>
        </authorList>
    </citation>
    <scope>NUCLEOTIDE SEQUENCE [LARGE SCALE GENOMIC DNA]</scope>
</reference>
<keyword evidence="3" id="KW-1185">Reference proteome</keyword>
<feature type="signal peptide" evidence="1">
    <location>
        <begin position="1"/>
        <end position="25"/>
    </location>
</feature>
<feature type="chain" id="PRO_5047323611" description="Selenoprotein O" evidence="1">
    <location>
        <begin position="26"/>
        <end position="551"/>
    </location>
</feature>
<name>A0ABN9TD18_9DINO</name>
<proteinExistence type="predicted"/>
<evidence type="ECO:0000256" key="1">
    <source>
        <dbReference type="SAM" id="SignalP"/>
    </source>
</evidence>
<evidence type="ECO:0008006" key="4">
    <source>
        <dbReference type="Google" id="ProtNLM"/>
    </source>
</evidence>
<organism evidence="2 3">
    <name type="scientific">Prorocentrum cordatum</name>
    <dbReference type="NCBI Taxonomy" id="2364126"/>
    <lineage>
        <taxon>Eukaryota</taxon>
        <taxon>Sar</taxon>
        <taxon>Alveolata</taxon>
        <taxon>Dinophyceae</taxon>
        <taxon>Prorocentrales</taxon>
        <taxon>Prorocentraceae</taxon>
        <taxon>Prorocentrum</taxon>
    </lineage>
</organism>
<dbReference type="EMBL" id="CAUYUJ010014593">
    <property type="protein sequence ID" value="CAK0843613.1"/>
    <property type="molecule type" value="Genomic_DNA"/>
</dbReference>